<evidence type="ECO:0000256" key="2">
    <source>
        <dbReference type="SAM" id="Phobius"/>
    </source>
</evidence>
<dbReference type="SUPFAM" id="SSF52540">
    <property type="entry name" value="P-loop containing nucleoside triphosphate hydrolases"/>
    <property type="match status" value="1"/>
</dbReference>
<keyword evidence="2" id="KW-0812">Transmembrane</keyword>
<feature type="coiled-coil region" evidence="1">
    <location>
        <begin position="385"/>
        <end position="412"/>
    </location>
</feature>
<dbReference type="EMBL" id="JBHRRZ010000011">
    <property type="protein sequence ID" value="MFC2947942.1"/>
    <property type="molecule type" value="Genomic_DNA"/>
</dbReference>
<keyword evidence="1" id="KW-0175">Coiled coil</keyword>
<feature type="coiled-coil region" evidence="1">
    <location>
        <begin position="274"/>
        <end position="315"/>
    </location>
</feature>
<dbReference type="InterPro" id="IPR038734">
    <property type="entry name" value="YhaN_AAA"/>
</dbReference>
<comment type="caution">
    <text evidence="4">The sequence shown here is derived from an EMBL/GenBank/DDBJ whole genome shotgun (WGS) entry which is preliminary data.</text>
</comment>
<keyword evidence="5" id="KW-1185">Reference proteome</keyword>
<proteinExistence type="predicted"/>
<gene>
    <name evidence="4" type="ORF">ACFODW_06250</name>
</gene>
<protein>
    <submittedName>
        <fullName evidence="4">AAA family ATPase</fullName>
    </submittedName>
</protein>
<feature type="coiled-coil region" evidence="1">
    <location>
        <begin position="196"/>
        <end position="240"/>
    </location>
</feature>
<feature type="domain" description="YhaN AAA" evidence="3">
    <location>
        <begin position="1"/>
        <end position="195"/>
    </location>
</feature>
<feature type="coiled-coil region" evidence="1">
    <location>
        <begin position="626"/>
        <end position="690"/>
    </location>
</feature>
<evidence type="ECO:0000313" key="4">
    <source>
        <dbReference type="EMBL" id="MFC2947942.1"/>
    </source>
</evidence>
<dbReference type="Gene3D" id="3.40.50.300">
    <property type="entry name" value="P-loop containing nucleotide triphosphate hydrolases"/>
    <property type="match status" value="2"/>
</dbReference>
<dbReference type="RefSeq" id="WP_390304362.1">
    <property type="nucleotide sequence ID" value="NZ_JBHRRZ010000011.1"/>
</dbReference>
<sequence>MQLVKAVIYGFGKWVDEEIDFSAASPLVIYGENESGKSTIQQFLLFMLFGLPPKKREFYRPKKSGKMGGRLYVELPGTGVVAIERLDEARNGAAVCYGPGGEQYPEEWLEERLHGMTASTYQSIYSFSALDLNGLPNMKENDLGEVILGIGLTGSQNLYAVERKLDQQIGELFKPYGKKPAINERLALMDGLAGDLRRFKETEDAYQGKIEEARQMEQQIERIKTEVEQLRDQQSLMEKQQQALPLVKKYRTYTDKLKGFPPSIAFPEKGRERLEQLKEKLLPLKSEQALLEANVENYQSRVDELEKKLEEESFYEQAEEVLQQKGSYMDAVKEQERITSAARKKEIQLESEIQQLNAGLTMGELSSLELPFHVEKNWNRIKTDADQLYMEENRLQQEYQELKQQRNYLLNQAWEAEDGMLAELEYQELQEKLSGYKEMDLLRQVQEGSERKREEWKKQKAHQEKISNLLLTVSFTIAAFLAVLAVLLDQPALFWGIPVLLVLAVGQKLYWKSHRTSIERFLTEEDGQQGTQILSQEEKREAEQAISNHEKKSSELAVVKEQLKTVDIQFIKLDEKRRGIDEKRRRLDTLIAEQHDAYPFLEQVEITYWPEFYHYIKRAAGLFSEYRQLLQEKEEIDKAVQEHERSVMDFFQESNIKLSTWNPVTAFQQLEEILEQLNRTVGEIKQYEHLIAENRQSVHDTIRKAGVYQQEIEELWKAADVETEEAYYRKARQSEEKLAIETEIKRLEDQLDSIFPDGTWKGIIEQTPKENELENSQRKRQETLKELEEKLDLSRQQLADAKAAISTMESSEDYSHTLHQFSVEKEKLRALAHQWAVLKTAREMLEKTKRAYRDKYLSQVMEKASRYFTILTDNSYLQVYPPSGDLPFQAEAQDGVRYRANELSQGTINQLYISLRLAIADIMSEKHSLPFIIDDAFVHFDAVRTRRILEILNRQEQQVIIFTCREEVRDQASFTIRIHG</sequence>
<dbReference type="Proteomes" id="UP001595387">
    <property type="component" value="Unassembled WGS sequence"/>
</dbReference>
<evidence type="ECO:0000259" key="3">
    <source>
        <dbReference type="Pfam" id="PF13514"/>
    </source>
</evidence>
<dbReference type="InterPro" id="IPR027417">
    <property type="entry name" value="P-loop_NTPase"/>
</dbReference>
<dbReference type="Pfam" id="PF13514">
    <property type="entry name" value="AAA_27"/>
    <property type="match status" value="1"/>
</dbReference>
<feature type="coiled-coil region" evidence="1">
    <location>
        <begin position="730"/>
        <end position="804"/>
    </location>
</feature>
<evidence type="ECO:0000313" key="5">
    <source>
        <dbReference type="Proteomes" id="UP001595387"/>
    </source>
</evidence>
<evidence type="ECO:0000256" key="1">
    <source>
        <dbReference type="SAM" id="Coils"/>
    </source>
</evidence>
<organism evidence="4 5">
    <name type="scientific">Virgibacillus sediminis</name>
    <dbReference type="NCBI Taxonomy" id="202260"/>
    <lineage>
        <taxon>Bacteria</taxon>
        <taxon>Bacillati</taxon>
        <taxon>Bacillota</taxon>
        <taxon>Bacilli</taxon>
        <taxon>Bacillales</taxon>
        <taxon>Bacillaceae</taxon>
        <taxon>Virgibacillus</taxon>
    </lineage>
</organism>
<dbReference type="PANTHER" id="PTHR41259:SF1">
    <property type="entry name" value="DOUBLE-STRAND BREAK REPAIR RAD50 ATPASE, PUTATIVE-RELATED"/>
    <property type="match status" value="1"/>
</dbReference>
<keyword evidence="2" id="KW-0472">Membrane</keyword>
<dbReference type="PANTHER" id="PTHR41259">
    <property type="entry name" value="DOUBLE-STRAND BREAK REPAIR RAD50 ATPASE, PUTATIVE-RELATED"/>
    <property type="match status" value="1"/>
</dbReference>
<feature type="transmembrane region" description="Helical" evidence="2">
    <location>
        <begin position="466"/>
        <end position="487"/>
    </location>
</feature>
<keyword evidence="2" id="KW-1133">Transmembrane helix</keyword>
<name>A0ABV7A4E7_9BACI</name>
<accession>A0ABV7A4E7</accession>
<reference evidence="5" key="1">
    <citation type="journal article" date="2019" name="Int. J. Syst. Evol. Microbiol.">
        <title>The Global Catalogue of Microorganisms (GCM) 10K type strain sequencing project: providing services to taxonomists for standard genome sequencing and annotation.</title>
        <authorList>
            <consortium name="The Broad Institute Genomics Platform"/>
            <consortium name="The Broad Institute Genome Sequencing Center for Infectious Disease"/>
            <person name="Wu L."/>
            <person name="Ma J."/>
        </authorList>
    </citation>
    <scope>NUCLEOTIDE SEQUENCE [LARGE SCALE GENOMIC DNA]</scope>
    <source>
        <strain evidence="5">KCTC 13193</strain>
    </source>
</reference>